<dbReference type="PROSITE" id="PS00018">
    <property type="entry name" value="EF_HAND_1"/>
    <property type="match status" value="1"/>
</dbReference>
<dbReference type="STRING" id="582744.Msip34_0993"/>
<feature type="domain" description="EF-hand" evidence="1">
    <location>
        <begin position="75"/>
        <end position="110"/>
    </location>
</feature>
<dbReference type="GO" id="GO:0005509">
    <property type="term" value="F:calcium ion binding"/>
    <property type="evidence" value="ECO:0007669"/>
    <property type="project" value="InterPro"/>
</dbReference>
<dbReference type="AlphaFoldDB" id="C6XCG5"/>
<dbReference type="EMBL" id="CP001674">
    <property type="protein sequence ID" value="ACT50240.1"/>
    <property type="molecule type" value="Genomic_DNA"/>
</dbReference>
<proteinExistence type="predicted"/>
<dbReference type="InterPro" id="IPR011992">
    <property type="entry name" value="EF-hand-dom_pair"/>
</dbReference>
<dbReference type="InterPro" id="IPR002048">
    <property type="entry name" value="EF_hand_dom"/>
</dbReference>
<organism evidence="2 3">
    <name type="scientific">Methylovorus glucosotrophus (strain SIP3-4)</name>
    <dbReference type="NCBI Taxonomy" id="582744"/>
    <lineage>
        <taxon>Bacteria</taxon>
        <taxon>Pseudomonadati</taxon>
        <taxon>Pseudomonadota</taxon>
        <taxon>Betaproteobacteria</taxon>
        <taxon>Nitrosomonadales</taxon>
        <taxon>Methylophilaceae</taxon>
        <taxon>Methylovorus</taxon>
    </lineage>
</organism>
<protein>
    <submittedName>
        <fullName evidence="2">Calcium-binding EF-hand-containing protein</fullName>
    </submittedName>
</protein>
<dbReference type="HOGENOM" id="CLU_2024017_0_0_4"/>
<dbReference type="InterPro" id="IPR018247">
    <property type="entry name" value="EF_Hand_1_Ca_BS"/>
</dbReference>
<reference evidence="3" key="1">
    <citation type="submission" date="2009-07" db="EMBL/GenBank/DDBJ databases">
        <title>Complete sequence of chromosome of Methylovorus sp. SIP3-4.</title>
        <authorList>
            <person name="Lucas S."/>
            <person name="Copeland A."/>
            <person name="Lapidus A."/>
            <person name="Glavina del Rio T."/>
            <person name="Tice H."/>
            <person name="Bruce D."/>
            <person name="Goodwin L."/>
            <person name="Pitluck S."/>
            <person name="Clum A."/>
            <person name="Larimer F."/>
            <person name="Land M."/>
            <person name="Hauser L."/>
            <person name="Kyrpides N."/>
            <person name="Mikhailova N."/>
            <person name="Kayluzhnaya M."/>
            <person name="Chistoserdova L."/>
        </authorList>
    </citation>
    <scope>NUCLEOTIDE SEQUENCE [LARGE SCALE GENOMIC DNA]</scope>
    <source>
        <strain evidence="3">SIP3-4</strain>
    </source>
</reference>
<name>C6XCG5_METGS</name>
<evidence type="ECO:0000259" key="1">
    <source>
        <dbReference type="PROSITE" id="PS50222"/>
    </source>
</evidence>
<dbReference type="PROSITE" id="PS50222">
    <property type="entry name" value="EF_HAND_2"/>
    <property type="match status" value="1"/>
</dbReference>
<dbReference type="Gene3D" id="1.10.238.10">
    <property type="entry name" value="EF-hand"/>
    <property type="match status" value="1"/>
</dbReference>
<keyword evidence="3" id="KW-1185">Reference proteome</keyword>
<sequence length="138" mass="15274">MWLNNKQLVVSSSVSIVCRNPRGVNGNFGFQMTMKAMYAIGNEGGIKMDIMKIDMWKLAGLALVICAIPVAAAESPFITVEERLQKMDKDHDGMVTVEEVRAYIETVHGKDFNKPVMDEMVSAANSKSCGSPFSRSFY</sequence>
<gene>
    <name evidence="2" type="ordered locus">Msip34_0993</name>
</gene>
<dbReference type="SUPFAM" id="SSF47473">
    <property type="entry name" value="EF-hand"/>
    <property type="match status" value="1"/>
</dbReference>
<dbReference type="eggNOG" id="ENOG5031EQK">
    <property type="taxonomic scope" value="Bacteria"/>
</dbReference>
<dbReference type="Proteomes" id="UP000002743">
    <property type="component" value="Chromosome"/>
</dbReference>
<accession>C6XCG5</accession>
<evidence type="ECO:0000313" key="3">
    <source>
        <dbReference type="Proteomes" id="UP000002743"/>
    </source>
</evidence>
<dbReference type="KEGG" id="mei:Msip34_0993"/>
<reference evidence="2 3" key="2">
    <citation type="journal article" date="2011" name="J. Bacteriol.">
        <title>Genomes of three methylotrophs from a single niche uncover genetic and metabolic divergence of Methylophilaceae.</title>
        <authorList>
            <person name="Lapidus A."/>
            <person name="Clum A."/>
            <person name="Labutti K."/>
            <person name="Kaluzhnaya M.G."/>
            <person name="Lim S."/>
            <person name="Beck D.A."/>
            <person name="Glavina Del Rio T."/>
            <person name="Nolan M."/>
            <person name="Mavromatis K."/>
            <person name="Huntemann M."/>
            <person name="Lucas S."/>
            <person name="Lidstrom M.E."/>
            <person name="Ivanova N."/>
            <person name="Chistoserdova L."/>
        </authorList>
    </citation>
    <scope>NUCLEOTIDE SEQUENCE [LARGE SCALE GENOMIC DNA]</scope>
    <source>
        <strain evidence="2 3">SIP3-4</strain>
    </source>
</reference>
<evidence type="ECO:0000313" key="2">
    <source>
        <dbReference type="EMBL" id="ACT50240.1"/>
    </source>
</evidence>